<feature type="compositionally biased region" description="Polar residues" evidence="1">
    <location>
        <begin position="394"/>
        <end position="406"/>
    </location>
</feature>
<sequence length="852" mass="93401">MPRIVRKKETPTPVVEEDIPTLTASRSRRTIKPNRKYLDDNLIVSSSRASSPSIKDEDSENDEVVTSKKQSVESAIAKKKVIHAPKSEPVKNLRRTMTATTKVPVTSTPTPIVSTVKVPATVGTRTTRNASTTSAATTFKIDPKFQIQEAVIALVPLKRKLDLDDSDIKLSNAVSKKPKGRPRIIKPTVEETVDFDDEPADPEELHESKDDDDDSFTIDVSDDSTDDDEDVNIKPVTTRSTRSSGSKPQSNEKPVTKVPATKVQAQTKSSSIEKKKVPTTKSSGSDSDLDVSPKVTRLSASSLTKKVESNAAIKKPTIIRSAPQATTSTVRITPPASKNMSATTKIISATSKTAPSSIKVIEKQSAKDNKTIAETKKIAPTFSTKISPPKPVAGSTSSGGDSAKNPTITIVNISDIFKMKEQQSQTKSASNSANSSVDDPLNPVNRKRPTRATESAANSNKKAKTVIDIDEIDFEDVLTTNILTADGKSKTALVNKIDPKNTSTPISNKTFSSNTKKPQQMNISKATPSTTTSRSAPIRPTSKPTITKSSTVAGIKNINNNTDFKTKNNGRLTSTTAKPQTTKPAPRILNSSLKSPPTIFNSKSPNNQADKHFSIDLTDNDDNVKLINTTKPNFPQPKLLNNTLNSSNSSLKILNKSPAALRNSNSNLSNKINTRTIQTIPTKPGNPKMKKITCFETWYVINIPNDENKPEKSVLNLSLIRLGNTIQEINLPSEHWSYKITLVKLRNPPKEHDEVYTGEIQEKNIKEEDKHKYEPFNIMFRRKSTEPSQFNVQYDRAVVFKNRAFFINIDGKNCKLVGAPQTINDLSEIQTLINIVDDIDLQNACVELTPYA</sequence>
<name>U5EMQ0_9DIPT</name>
<organism evidence="2">
    <name type="scientific">Corethrella appendiculata</name>
    <dbReference type="NCBI Taxonomy" id="1370023"/>
    <lineage>
        <taxon>Eukaryota</taxon>
        <taxon>Metazoa</taxon>
        <taxon>Ecdysozoa</taxon>
        <taxon>Arthropoda</taxon>
        <taxon>Hexapoda</taxon>
        <taxon>Insecta</taxon>
        <taxon>Pterygota</taxon>
        <taxon>Neoptera</taxon>
        <taxon>Endopterygota</taxon>
        <taxon>Diptera</taxon>
        <taxon>Nematocera</taxon>
        <taxon>Culicoidea</taxon>
        <taxon>Chaoboridae</taxon>
        <taxon>Corethrella</taxon>
    </lineage>
</organism>
<feature type="compositionally biased region" description="Low complexity" evidence="1">
    <location>
        <begin position="524"/>
        <end position="551"/>
    </location>
</feature>
<reference evidence="2" key="1">
    <citation type="journal article" date="2014" name="Insect Biochem. Mol. Biol.">
        <title>An insight into the sialome of the frog biting fly, Corethrella appendiculata.</title>
        <authorList>
            <person name="Ribeiro J.M.C."/>
            <person name="Chagas A.C."/>
            <person name="Pham V.M."/>
            <person name="Lounibos L.P."/>
            <person name="Calvo E."/>
        </authorList>
    </citation>
    <scope>NUCLEOTIDE SEQUENCE</scope>
    <source>
        <tissue evidence="2">Salivary glands</tissue>
    </source>
</reference>
<feature type="compositionally biased region" description="Polar residues" evidence="1">
    <location>
        <begin position="500"/>
        <end position="523"/>
    </location>
</feature>
<feature type="compositionally biased region" description="Polar residues" evidence="1">
    <location>
        <begin position="589"/>
        <end position="608"/>
    </location>
</feature>
<evidence type="ECO:0000313" key="2">
    <source>
        <dbReference type="EMBL" id="JAB55481.1"/>
    </source>
</evidence>
<feature type="compositionally biased region" description="Polar residues" evidence="1">
    <location>
        <begin position="235"/>
        <end position="253"/>
    </location>
</feature>
<accession>U5EMQ0</accession>
<feature type="region of interest" description="Disordered" evidence="1">
    <location>
        <begin position="86"/>
        <end position="110"/>
    </location>
</feature>
<evidence type="ECO:0000256" key="1">
    <source>
        <dbReference type="SAM" id="MobiDB-lite"/>
    </source>
</evidence>
<feature type="compositionally biased region" description="Acidic residues" evidence="1">
    <location>
        <begin position="210"/>
        <end position="230"/>
    </location>
</feature>
<feature type="compositionally biased region" description="Basic residues" evidence="1">
    <location>
        <begin position="26"/>
        <end position="35"/>
    </location>
</feature>
<feature type="region of interest" description="Disordered" evidence="1">
    <location>
        <begin position="420"/>
        <end position="462"/>
    </location>
</feature>
<dbReference type="EMBL" id="GANO01004390">
    <property type="protein sequence ID" value="JAB55481.1"/>
    <property type="molecule type" value="mRNA"/>
</dbReference>
<proteinExistence type="evidence at transcript level"/>
<dbReference type="AlphaFoldDB" id="U5EMQ0"/>
<feature type="region of interest" description="Disordered" evidence="1">
    <location>
        <begin position="1"/>
        <end position="70"/>
    </location>
</feature>
<feature type="region of interest" description="Disordered" evidence="1">
    <location>
        <begin position="381"/>
        <end position="406"/>
    </location>
</feature>
<feature type="compositionally biased region" description="Low complexity" evidence="1">
    <location>
        <begin position="573"/>
        <end position="586"/>
    </location>
</feature>
<feature type="compositionally biased region" description="Low complexity" evidence="1">
    <location>
        <begin position="96"/>
        <end position="110"/>
    </location>
</feature>
<protein>
    <submittedName>
        <fullName evidence="2">Putative mucin related 2b</fullName>
    </submittedName>
</protein>
<feature type="compositionally biased region" description="Polar residues" evidence="1">
    <location>
        <begin position="557"/>
        <end position="572"/>
    </location>
</feature>
<feature type="compositionally biased region" description="Acidic residues" evidence="1">
    <location>
        <begin position="191"/>
        <end position="202"/>
    </location>
</feature>
<feature type="region of interest" description="Disordered" evidence="1">
    <location>
        <begin position="166"/>
        <end position="294"/>
    </location>
</feature>
<feature type="region of interest" description="Disordered" evidence="1">
    <location>
        <begin position="498"/>
        <end position="608"/>
    </location>
</feature>